<evidence type="ECO:0000313" key="2">
    <source>
        <dbReference type="EMBL" id="RDU70707.1"/>
    </source>
</evidence>
<feature type="region of interest" description="Disordered" evidence="1">
    <location>
        <begin position="62"/>
        <end position="89"/>
    </location>
</feature>
<sequence>MRNLPKIYLCSFSNMSLALSSYRFYKQALRMGIFTDIMLYNECSLDRHFKAHFQEKFYAPSSLEDNKQPLPGGGGNSPVQNPKPRECPIHSVLPNKSQYNFTWFWLLVLETTDYLRKSRKNCLW</sequence>
<reference evidence="2 3" key="1">
    <citation type="submission" date="2018-04" db="EMBL/GenBank/DDBJ databases">
        <title>Novel Campyloabacter and Helicobacter Species and Strains.</title>
        <authorList>
            <person name="Mannion A.J."/>
            <person name="Shen Z."/>
            <person name="Fox J.G."/>
        </authorList>
    </citation>
    <scope>NUCLEOTIDE SEQUENCE [LARGE SCALE GENOMIC DNA]</scope>
    <source>
        <strain evidence="2 3">MIT 97-5075</strain>
    </source>
</reference>
<proteinExistence type="predicted"/>
<dbReference type="AlphaFoldDB" id="A0A3D8IZL3"/>
<evidence type="ECO:0000256" key="1">
    <source>
        <dbReference type="SAM" id="MobiDB-lite"/>
    </source>
</evidence>
<name>A0A3D8IZL3_9HELI</name>
<organism evidence="2 3">
    <name type="scientific">Helicobacter aurati</name>
    <dbReference type="NCBI Taxonomy" id="137778"/>
    <lineage>
        <taxon>Bacteria</taxon>
        <taxon>Pseudomonadati</taxon>
        <taxon>Campylobacterota</taxon>
        <taxon>Epsilonproteobacteria</taxon>
        <taxon>Campylobacterales</taxon>
        <taxon>Helicobacteraceae</taxon>
        <taxon>Helicobacter</taxon>
    </lineage>
</organism>
<comment type="caution">
    <text evidence="2">The sequence shown here is derived from an EMBL/GenBank/DDBJ whole genome shotgun (WGS) entry which is preliminary data.</text>
</comment>
<protein>
    <submittedName>
        <fullName evidence="2">Uncharacterized protein</fullName>
    </submittedName>
</protein>
<gene>
    <name evidence="2" type="ORF">CQA66_07665</name>
</gene>
<dbReference type="Proteomes" id="UP000256424">
    <property type="component" value="Unassembled WGS sequence"/>
</dbReference>
<evidence type="ECO:0000313" key="3">
    <source>
        <dbReference type="Proteomes" id="UP000256424"/>
    </source>
</evidence>
<accession>A0A3D8IZL3</accession>
<dbReference type="EMBL" id="NXLW01000017">
    <property type="protein sequence ID" value="RDU70707.1"/>
    <property type="molecule type" value="Genomic_DNA"/>
</dbReference>
<dbReference type="RefSeq" id="WP_115582584.1">
    <property type="nucleotide sequence ID" value="NZ_NXLW01000017.1"/>
</dbReference>
<keyword evidence="3" id="KW-1185">Reference proteome</keyword>